<dbReference type="Proteomes" id="UP000190274">
    <property type="component" value="Chromosome E"/>
</dbReference>
<evidence type="ECO:0000313" key="4">
    <source>
        <dbReference type="Proteomes" id="UP000190274"/>
    </source>
</evidence>
<organism evidence="3 4">
    <name type="scientific">Lachancea dasiensis</name>
    <dbReference type="NCBI Taxonomy" id="1072105"/>
    <lineage>
        <taxon>Eukaryota</taxon>
        <taxon>Fungi</taxon>
        <taxon>Dikarya</taxon>
        <taxon>Ascomycota</taxon>
        <taxon>Saccharomycotina</taxon>
        <taxon>Saccharomycetes</taxon>
        <taxon>Saccharomycetales</taxon>
        <taxon>Saccharomycetaceae</taxon>
        <taxon>Lachancea</taxon>
    </lineage>
</organism>
<dbReference type="Pfam" id="PF08213">
    <property type="entry name" value="COX24_C"/>
    <property type="match status" value="1"/>
</dbReference>
<keyword evidence="4" id="KW-1185">Reference proteome</keyword>
<protein>
    <submittedName>
        <fullName evidence="3">LADA_0E14246g1_1</fullName>
    </submittedName>
</protein>
<accession>A0A1G4JFV8</accession>
<reference evidence="4" key="1">
    <citation type="submission" date="2016-03" db="EMBL/GenBank/DDBJ databases">
        <authorList>
            <person name="Devillers H."/>
        </authorList>
    </citation>
    <scope>NUCLEOTIDE SEQUENCE [LARGE SCALE GENOMIC DNA]</scope>
</reference>
<dbReference type="EMBL" id="LT598455">
    <property type="protein sequence ID" value="SCU89210.1"/>
    <property type="molecule type" value="Genomic_DNA"/>
</dbReference>
<evidence type="ECO:0000256" key="1">
    <source>
        <dbReference type="SAM" id="MobiDB-lite"/>
    </source>
</evidence>
<feature type="region of interest" description="Disordered" evidence="1">
    <location>
        <begin position="67"/>
        <end position="96"/>
    </location>
</feature>
<feature type="domain" description="Ribosomal protein mS38 C-terminal" evidence="2">
    <location>
        <begin position="61"/>
        <end position="94"/>
    </location>
</feature>
<sequence length="96" mass="11424">MFRLLGRLAVSAARPRLPLAGLNRRMHYISNYNLSQPSILPITLLKPVIPIENETSREEMFTDSVMRKRRLKMKKHKLRKRRKRQKAETRKQSRGK</sequence>
<proteinExistence type="predicted"/>
<evidence type="ECO:0000313" key="3">
    <source>
        <dbReference type="EMBL" id="SCU89210.1"/>
    </source>
</evidence>
<feature type="compositionally biased region" description="Basic residues" evidence="1">
    <location>
        <begin position="67"/>
        <end position="85"/>
    </location>
</feature>
<name>A0A1G4JFV8_9SACH</name>
<evidence type="ECO:0000259" key="2">
    <source>
        <dbReference type="SMART" id="SM01155"/>
    </source>
</evidence>
<dbReference type="InterPro" id="IPR013177">
    <property type="entry name" value="Ribosomal_mS38_C"/>
</dbReference>
<feature type="compositionally biased region" description="Basic and acidic residues" evidence="1">
    <location>
        <begin position="86"/>
        <end position="96"/>
    </location>
</feature>
<dbReference type="AlphaFoldDB" id="A0A1G4JFV8"/>
<dbReference type="OrthoDB" id="4036444at2759"/>
<dbReference type="SMART" id="SM01155">
    <property type="entry name" value="DUF1713"/>
    <property type="match status" value="1"/>
</dbReference>
<gene>
    <name evidence="3" type="ORF">LADA_0E14246G</name>
</gene>